<dbReference type="EMBL" id="CP066776">
    <property type="protein sequence ID" value="QQL43761.1"/>
    <property type="molecule type" value="Genomic_DNA"/>
</dbReference>
<evidence type="ECO:0000313" key="2">
    <source>
        <dbReference type="EMBL" id="QQL43761.1"/>
    </source>
</evidence>
<evidence type="ECO:0000313" key="3">
    <source>
        <dbReference type="Proteomes" id="UP000475117"/>
    </source>
</evidence>
<evidence type="ECO:0008006" key="4">
    <source>
        <dbReference type="Google" id="ProtNLM"/>
    </source>
</evidence>
<dbReference type="GO" id="GO:0005525">
    <property type="term" value="F:GTP binding"/>
    <property type="evidence" value="ECO:0007669"/>
    <property type="project" value="InterPro"/>
</dbReference>
<dbReference type="KEGG" id="soa:G3M56_007560"/>
<feature type="region of interest" description="Disordered" evidence="1">
    <location>
        <begin position="502"/>
        <end position="521"/>
    </location>
</feature>
<name>A0A6B3L6S0_9BACT</name>
<sequence>MKNHLFIGLGGQGGNSLAEMRKVMHQRADDIRLLKREKGTQFDFLYIDSSTNVLNYTKKWTSFGEDLSLPPKCFLNLKEMGATIDIDQLAMKPDIAPWIGDVEQIKGFLDASDTIEGANQRRRFGRILFANSIDSVKNAIDGKVRTMTAAAKQCAFHVFASLAGGTGSGSIVDLVTLLRTMHPYSSMQGGFPIFVYLYVTSDNYQDAEVGNFHQNQYATLRDLNALACGRIAPTLLGDQFGGSSFACSEPINQIILSSSHNNGDQNVELEKQHRIIAESAFERIFAFCSGQLPPQQQDQLTGQDKIPNFPGEPINKPIRSFRFGSSGMQRWEVPTEKITELLALELYSSSYNQMLYNNWHGNDGFIGKKSTESDKVVESTFNTLRTKLDEHLVESTHHTNLRASFETDAKAVLDREISTKFQETDLEKLEESLHTRFEKHLNGQGINAVIADFKASREGRIQQFTKELHRILREEWSKAVDPIGMANVSDILKRLQNDVNRKIKDGNSSSKSGSDTTERRLSDRRIEWSKMTFLSRRFKKEPLARKQHSDCKSLLLGKLATAIAEEDLAYHNAIANSLTGIEHQYKNAARKLQGFADWASNRRDVLLGELKDLNKSHTSNKYEIDYDGLLQYISVQRSSESHCRAIADQLRRDVVLELLGKNVPLTEIESFEGDRLTNYQIEADRLVFAHVQSIHKDFEEQRLAPAVLTSSLMDALQAKFEKDPGAFKNELKEFIDQTTCLIKIHNDQQPKMIAGNMTMPTMPTTSRVLALPKGHAFAAKFEEIAAELRPANEANNPVRVVSHDDSTQIRLLMTVTWMAARFAKVTHELADKYAKAIEQNTLGDIAYFSNIDAKGEHDELPDLLQPSASEQRDIMRASLWLGQRTLADGSGTTVITVTEDAVQLVTLDRNGDTNFYELGESIEHLETKADIRLIARVNEAVTGEIAGATTATKDELANAMKAEESKLINEFGTGSKQHVQWTKTRTHIRKILSV</sequence>
<organism evidence="2 3">
    <name type="scientific">Sulfuriroseicoccus oceanibius</name>
    <dbReference type="NCBI Taxonomy" id="2707525"/>
    <lineage>
        <taxon>Bacteria</taxon>
        <taxon>Pseudomonadati</taxon>
        <taxon>Verrucomicrobiota</taxon>
        <taxon>Verrucomicrobiia</taxon>
        <taxon>Verrucomicrobiales</taxon>
        <taxon>Verrucomicrobiaceae</taxon>
        <taxon>Sulfuriroseicoccus</taxon>
    </lineage>
</organism>
<proteinExistence type="predicted"/>
<dbReference type="AlphaFoldDB" id="A0A6B3L6S0"/>
<dbReference type="GO" id="GO:0005874">
    <property type="term" value="C:microtubule"/>
    <property type="evidence" value="ECO:0007669"/>
    <property type="project" value="InterPro"/>
</dbReference>
<keyword evidence="3" id="KW-1185">Reference proteome</keyword>
<feature type="compositionally biased region" description="Low complexity" evidence="1">
    <location>
        <begin position="506"/>
        <end position="515"/>
    </location>
</feature>
<evidence type="ECO:0000256" key="1">
    <source>
        <dbReference type="SAM" id="MobiDB-lite"/>
    </source>
</evidence>
<dbReference type="SUPFAM" id="SSF52490">
    <property type="entry name" value="Tubulin nucleotide-binding domain-like"/>
    <property type="match status" value="1"/>
</dbReference>
<dbReference type="PROSITE" id="PS00227">
    <property type="entry name" value="TUBULIN"/>
    <property type="match status" value="1"/>
</dbReference>
<dbReference type="InterPro" id="IPR025904">
    <property type="entry name" value="Tubulin-like"/>
</dbReference>
<dbReference type="Pfam" id="PF13809">
    <property type="entry name" value="Tubulin_2"/>
    <property type="match status" value="1"/>
</dbReference>
<reference evidence="2 3" key="1">
    <citation type="submission" date="2020-12" db="EMBL/GenBank/DDBJ databases">
        <title>Sulforoseuscoccus oceanibium gen. nov., sp. nov., a representative of the phylum Verrucomicrobia with special cytoplasmic membrane, and proposal of Sulforoseuscoccusaceae fam. nov.</title>
        <authorList>
            <person name="Xi F."/>
        </authorList>
    </citation>
    <scope>NUCLEOTIDE SEQUENCE [LARGE SCALE GENOMIC DNA]</scope>
    <source>
        <strain evidence="2 3">T37</strain>
    </source>
</reference>
<protein>
    <recommendedName>
        <fullName evidence="4">Tubulin like</fullName>
    </recommendedName>
</protein>
<gene>
    <name evidence="2" type="ORF">G3M56_007560</name>
</gene>
<dbReference type="RefSeq" id="WP_164361687.1">
    <property type="nucleotide sequence ID" value="NZ_CP066776.1"/>
</dbReference>
<dbReference type="Gene3D" id="3.40.50.1440">
    <property type="entry name" value="Tubulin/FtsZ, GTPase domain"/>
    <property type="match status" value="1"/>
</dbReference>
<dbReference type="InterPro" id="IPR036525">
    <property type="entry name" value="Tubulin/FtsZ_GTPase_sf"/>
</dbReference>
<accession>A0A6B3L6S0</accession>
<dbReference type="GO" id="GO:0007017">
    <property type="term" value="P:microtubule-based process"/>
    <property type="evidence" value="ECO:0007669"/>
    <property type="project" value="InterPro"/>
</dbReference>
<dbReference type="InterPro" id="IPR017975">
    <property type="entry name" value="Tubulin_CS"/>
</dbReference>
<dbReference type="Proteomes" id="UP000475117">
    <property type="component" value="Chromosome"/>
</dbReference>